<keyword evidence="11" id="KW-0999">Mitochondrion inner membrane</keyword>
<dbReference type="Gene3D" id="3.40.1190.10">
    <property type="entry name" value="Mur-like, catalytic domain"/>
    <property type="match status" value="1"/>
</dbReference>
<evidence type="ECO:0000256" key="1">
    <source>
        <dbReference type="ARBA" id="ARBA00004273"/>
    </source>
</evidence>
<comment type="cofactor">
    <cofactor evidence="17">
        <name>a monovalent cation</name>
        <dbReference type="ChEBI" id="CHEBI:60242"/>
    </cofactor>
    <text evidence="17">A monovalent cation.</text>
</comment>
<evidence type="ECO:0000256" key="14">
    <source>
        <dbReference type="ARBA" id="ARBA00023128"/>
    </source>
</evidence>
<evidence type="ECO:0000256" key="9">
    <source>
        <dbReference type="ARBA" id="ARBA00022723"/>
    </source>
</evidence>
<evidence type="ECO:0000256" key="17">
    <source>
        <dbReference type="PIRNR" id="PIRNR038895"/>
    </source>
</evidence>
<dbReference type="FunFam" id="3.40.1190.10:FF:000009">
    <property type="entry name" value="Folylpolyglutamate synthase"/>
    <property type="match status" value="1"/>
</dbReference>
<dbReference type="InterPro" id="IPR036615">
    <property type="entry name" value="Mur_ligase_C_dom_sf"/>
</dbReference>
<evidence type="ECO:0000256" key="13">
    <source>
        <dbReference type="ARBA" id="ARBA00022842"/>
    </source>
</evidence>
<keyword evidence="15" id="KW-0472">Membrane</keyword>
<evidence type="ECO:0000256" key="11">
    <source>
        <dbReference type="ARBA" id="ARBA00022792"/>
    </source>
</evidence>
<evidence type="ECO:0000256" key="8">
    <source>
        <dbReference type="ARBA" id="ARBA00022598"/>
    </source>
</evidence>
<dbReference type="EC" id="6.3.2.17" evidence="17"/>
<keyword evidence="12 18" id="KW-0067">ATP-binding</keyword>
<dbReference type="GO" id="GO:0004326">
    <property type="term" value="F:tetrahydrofolylpolyglutamate synthase activity"/>
    <property type="evidence" value="ECO:0007669"/>
    <property type="project" value="UniProtKB-EC"/>
</dbReference>
<dbReference type="SUPFAM" id="SSF53623">
    <property type="entry name" value="MurD-like peptide ligases, catalytic domain"/>
    <property type="match status" value="1"/>
</dbReference>
<keyword evidence="13 19" id="KW-0460">Magnesium</keyword>
<dbReference type="InterPro" id="IPR018109">
    <property type="entry name" value="Folylpolyglutamate_synth_CS"/>
</dbReference>
<keyword evidence="10 18" id="KW-0547">Nucleotide-binding</keyword>
<dbReference type="InterPro" id="IPR036565">
    <property type="entry name" value="Mur-like_cat_sf"/>
</dbReference>
<evidence type="ECO:0000256" key="12">
    <source>
        <dbReference type="ARBA" id="ARBA00022840"/>
    </source>
</evidence>
<feature type="binding site" evidence="19">
    <location>
        <position position="119"/>
    </location>
    <ligand>
        <name>Mg(2+)</name>
        <dbReference type="ChEBI" id="CHEBI:18420"/>
        <label>1</label>
    </ligand>
</feature>
<keyword evidence="21" id="KW-1185">Reference proteome</keyword>
<dbReference type="Gene3D" id="3.90.190.20">
    <property type="entry name" value="Mur ligase, C-terminal domain"/>
    <property type="match status" value="1"/>
</dbReference>
<dbReference type="PROSITE" id="PS01012">
    <property type="entry name" value="FOLYLPOLYGLU_SYNT_2"/>
    <property type="match status" value="1"/>
</dbReference>
<dbReference type="GO" id="GO:0005829">
    <property type="term" value="C:cytosol"/>
    <property type="evidence" value="ECO:0007669"/>
    <property type="project" value="TreeGrafter"/>
</dbReference>
<keyword evidence="6" id="KW-0963">Cytoplasm</keyword>
<keyword evidence="14" id="KW-0496">Mitochondrion</keyword>
<keyword evidence="8 17" id="KW-0436">Ligase</keyword>
<comment type="similarity">
    <text evidence="5 17">Belongs to the folylpolyglutamate synthase family.</text>
</comment>
<organism evidence="20 21">
    <name type="scientific">Exidia glandulosa HHB12029</name>
    <dbReference type="NCBI Taxonomy" id="1314781"/>
    <lineage>
        <taxon>Eukaryota</taxon>
        <taxon>Fungi</taxon>
        <taxon>Dikarya</taxon>
        <taxon>Basidiomycota</taxon>
        <taxon>Agaricomycotina</taxon>
        <taxon>Agaricomycetes</taxon>
        <taxon>Auriculariales</taxon>
        <taxon>Exidiaceae</taxon>
        <taxon>Exidia</taxon>
    </lineage>
</organism>
<keyword evidence="9 19" id="KW-0479">Metal-binding</keyword>
<gene>
    <name evidence="20" type="ORF">EXIGLDRAFT_15493</name>
</gene>
<evidence type="ECO:0000256" key="19">
    <source>
        <dbReference type="PIRSR" id="PIRSR038895-2"/>
    </source>
</evidence>
<dbReference type="OrthoDB" id="5212574at2759"/>
<dbReference type="InParanoid" id="A0A165QVB7"/>
<sequence length="528" mass="57706">MLKLSLPLAALRSRTVQTRLSFSRTMASRTYKDAIDTLNSLQSNAATLDAMRASGSRLSEFAIPEMIEYLGRIGYRPDDLNNLNVIHVTGTKGKGSTCAFVDSILRRTKPDWKIGLYTSPHLCAVRERIRINGAPIAEEDFAKYFFEVWDRLEANDVRKDPNTSPKPMYFRYMTLVAFHAFLDMKVDATILEVGIGGLHDSTNIVPKPIVTGVTSLGIDHVVVLGNTLADIAYQKGGIYKEGVPAFSVPQPEEGMQRLEQQARDRKASSFVVTPLLPEIQSITLGLAGKHQLSNANLAVNLAATFIASKDGTPVPDLKTGLPQTFVEGLERARWPGRCQRVVDPKQPSITWFLDGAHTKESLECCMEWFVSPDQAFDAAPNTLRVLIFNCTSGRSGKAFLSTMFKTVAAQLSSYPPQSAITDLFDRVIFSTNVTYADGHFKGDLTKVALTEAEILKTQRELAESFAELFPAFPAEQVIATPSIEHAIKSVHSLLAEGTEVQVLVCGSLHLVGGVIEVAGLSDVALSSA</sequence>
<evidence type="ECO:0000256" key="15">
    <source>
        <dbReference type="ARBA" id="ARBA00023136"/>
    </source>
</evidence>
<dbReference type="NCBIfam" id="TIGR01499">
    <property type="entry name" value="folC"/>
    <property type="match status" value="1"/>
</dbReference>
<feature type="binding site" evidence="18">
    <location>
        <position position="337"/>
    </location>
    <ligand>
        <name>ATP</name>
        <dbReference type="ChEBI" id="CHEBI:30616"/>
    </ligand>
</feature>
<evidence type="ECO:0000256" key="18">
    <source>
        <dbReference type="PIRSR" id="PIRSR038895-1"/>
    </source>
</evidence>
<feature type="binding site" evidence="19">
    <location>
        <position position="220"/>
    </location>
    <ligand>
        <name>Mg(2+)</name>
        <dbReference type="ChEBI" id="CHEBI:18420"/>
        <label>1</label>
    </ligand>
</feature>
<comment type="subcellular location">
    <subcellularLocation>
        <location evidence="3">Cytoplasm</location>
    </subcellularLocation>
    <subcellularLocation>
        <location evidence="1">Mitochondrion inner membrane</location>
    </subcellularLocation>
    <subcellularLocation>
        <location evidence="2">Mitochondrion matrix</location>
    </subcellularLocation>
</comment>
<evidence type="ECO:0000256" key="2">
    <source>
        <dbReference type="ARBA" id="ARBA00004305"/>
    </source>
</evidence>
<keyword evidence="7 17" id="KW-0554">One-carbon metabolism</keyword>
<dbReference type="InterPro" id="IPR023600">
    <property type="entry name" value="Folylpolyglutamate_synth_euk"/>
</dbReference>
<dbReference type="GO" id="GO:0005524">
    <property type="term" value="F:ATP binding"/>
    <property type="evidence" value="ECO:0007669"/>
    <property type="project" value="UniProtKB-KW"/>
</dbReference>
<feature type="binding site" evidence="19">
    <location>
        <position position="192"/>
    </location>
    <ligand>
        <name>Mg(2+)</name>
        <dbReference type="ChEBI" id="CHEBI:18420"/>
        <label>1</label>
    </ligand>
</feature>
<dbReference type="PROSITE" id="PS01011">
    <property type="entry name" value="FOLYLPOLYGLU_SYNT_1"/>
    <property type="match status" value="1"/>
</dbReference>
<dbReference type="EMBL" id="KV425882">
    <property type="protein sequence ID" value="KZW04125.1"/>
    <property type="molecule type" value="Genomic_DNA"/>
</dbReference>
<feature type="binding site" evidence="18">
    <location>
        <position position="354"/>
    </location>
    <ligand>
        <name>ATP</name>
        <dbReference type="ChEBI" id="CHEBI:30616"/>
    </ligand>
</feature>
<comment type="catalytic activity">
    <reaction evidence="16 17">
        <text>(6S)-5,6,7,8-tetrahydrofolyl-(gamma-L-Glu)(n) + L-glutamate + ATP = (6S)-5,6,7,8-tetrahydrofolyl-(gamma-L-Glu)(n+1) + ADP + phosphate + H(+)</text>
        <dbReference type="Rhea" id="RHEA:10580"/>
        <dbReference type="Rhea" id="RHEA-COMP:14738"/>
        <dbReference type="Rhea" id="RHEA-COMP:14740"/>
        <dbReference type="ChEBI" id="CHEBI:15378"/>
        <dbReference type="ChEBI" id="CHEBI:29985"/>
        <dbReference type="ChEBI" id="CHEBI:30616"/>
        <dbReference type="ChEBI" id="CHEBI:43474"/>
        <dbReference type="ChEBI" id="CHEBI:141005"/>
        <dbReference type="ChEBI" id="CHEBI:456216"/>
        <dbReference type="EC" id="6.3.2.17"/>
    </reaction>
</comment>
<name>A0A165QVB7_EXIGL</name>
<evidence type="ECO:0000313" key="20">
    <source>
        <dbReference type="EMBL" id="KZW04125.1"/>
    </source>
</evidence>
<evidence type="ECO:0000256" key="7">
    <source>
        <dbReference type="ARBA" id="ARBA00022563"/>
    </source>
</evidence>
<comment type="pathway">
    <text evidence="4 17">Cofactor biosynthesis; tetrahydrofolylpolyglutamate biosynthesis.</text>
</comment>
<dbReference type="Proteomes" id="UP000077266">
    <property type="component" value="Unassembled WGS sequence"/>
</dbReference>
<dbReference type="PANTHER" id="PTHR11136:SF5">
    <property type="entry name" value="FOLYLPOLYGLUTAMATE SYNTHASE, MITOCHONDRIAL"/>
    <property type="match status" value="1"/>
</dbReference>
<evidence type="ECO:0000256" key="3">
    <source>
        <dbReference type="ARBA" id="ARBA00004496"/>
    </source>
</evidence>
<accession>A0A165QVB7</accession>
<evidence type="ECO:0000256" key="4">
    <source>
        <dbReference type="ARBA" id="ARBA00005150"/>
    </source>
</evidence>
<evidence type="ECO:0000313" key="21">
    <source>
        <dbReference type="Proteomes" id="UP000077266"/>
    </source>
</evidence>
<dbReference type="InterPro" id="IPR001645">
    <property type="entry name" value="Folylpolyglutamate_synth"/>
</dbReference>
<dbReference type="UniPathway" id="UPA00850"/>
<protein>
    <recommendedName>
        <fullName evidence="17">Folylpolyglutamate synthase</fullName>
        <ecNumber evidence="17">6.3.2.17</ecNumber>
    </recommendedName>
    <alternativeName>
        <fullName evidence="17">Folylpoly-gamma-glutamate synthetase</fullName>
    </alternativeName>
    <alternativeName>
        <fullName evidence="17">Tetrahydrofolylpolyglutamate synthase</fullName>
    </alternativeName>
</protein>
<dbReference type="GO" id="GO:0046872">
    <property type="term" value="F:metal ion binding"/>
    <property type="evidence" value="ECO:0007669"/>
    <property type="project" value="UniProtKB-KW"/>
</dbReference>
<dbReference type="GO" id="GO:0005743">
    <property type="term" value="C:mitochondrial inner membrane"/>
    <property type="evidence" value="ECO:0007669"/>
    <property type="project" value="UniProtKB-SubCell"/>
</dbReference>
<reference evidence="20 21" key="1">
    <citation type="journal article" date="2016" name="Mol. Biol. Evol.">
        <title>Comparative Genomics of Early-Diverging Mushroom-Forming Fungi Provides Insights into the Origins of Lignocellulose Decay Capabilities.</title>
        <authorList>
            <person name="Nagy L.G."/>
            <person name="Riley R."/>
            <person name="Tritt A."/>
            <person name="Adam C."/>
            <person name="Daum C."/>
            <person name="Floudas D."/>
            <person name="Sun H."/>
            <person name="Yadav J.S."/>
            <person name="Pangilinan J."/>
            <person name="Larsson K.H."/>
            <person name="Matsuura K."/>
            <person name="Barry K."/>
            <person name="Labutti K."/>
            <person name="Kuo R."/>
            <person name="Ohm R.A."/>
            <person name="Bhattacharya S.S."/>
            <person name="Shirouzu T."/>
            <person name="Yoshinaga Y."/>
            <person name="Martin F.M."/>
            <person name="Grigoriev I.V."/>
            <person name="Hibbett D.S."/>
        </authorList>
    </citation>
    <scope>NUCLEOTIDE SEQUENCE [LARGE SCALE GENOMIC DNA]</scope>
    <source>
        <strain evidence="20 21">HHB12029</strain>
    </source>
</reference>
<dbReference type="GO" id="GO:0006730">
    <property type="term" value="P:one-carbon metabolic process"/>
    <property type="evidence" value="ECO:0007669"/>
    <property type="project" value="UniProtKB-KW"/>
</dbReference>
<dbReference type="SUPFAM" id="SSF53244">
    <property type="entry name" value="MurD-like peptide ligases, peptide-binding domain"/>
    <property type="match status" value="1"/>
</dbReference>
<evidence type="ECO:0000256" key="6">
    <source>
        <dbReference type="ARBA" id="ARBA00022490"/>
    </source>
</evidence>
<dbReference type="FunCoup" id="A0A165QVB7">
    <property type="interactions" value="509"/>
</dbReference>
<proteinExistence type="inferred from homology"/>
<evidence type="ECO:0000256" key="10">
    <source>
        <dbReference type="ARBA" id="ARBA00022741"/>
    </source>
</evidence>
<comment type="function">
    <text evidence="17">Catalyzes conversion of folates to polyglutamate derivatives allowing concentration of folate compounds in the cell and the intracellular retention of these cofactors, which are important substrates for most of the folate-dependent enzymes that are involved in one-carbon transfer reactions involved in purine, pyrimidine and amino acid synthesis.</text>
</comment>
<evidence type="ECO:0000256" key="5">
    <source>
        <dbReference type="ARBA" id="ARBA00008276"/>
    </source>
</evidence>
<dbReference type="AlphaFoldDB" id="A0A165QVB7"/>
<dbReference type="GO" id="GO:0005759">
    <property type="term" value="C:mitochondrial matrix"/>
    <property type="evidence" value="ECO:0007669"/>
    <property type="project" value="UniProtKB-SubCell"/>
</dbReference>
<dbReference type="PANTHER" id="PTHR11136">
    <property type="entry name" value="FOLYLPOLYGLUTAMATE SYNTHASE-RELATED"/>
    <property type="match status" value="1"/>
</dbReference>
<dbReference type="STRING" id="1314781.A0A165QVB7"/>
<evidence type="ECO:0000256" key="16">
    <source>
        <dbReference type="ARBA" id="ARBA00047493"/>
    </source>
</evidence>
<dbReference type="PIRSF" id="PIRSF038895">
    <property type="entry name" value="FPGS"/>
    <property type="match status" value="1"/>
</dbReference>